<name>A0A0F9B3R9_9ZZZZ</name>
<dbReference type="AlphaFoldDB" id="A0A0F9B3R9"/>
<protein>
    <submittedName>
        <fullName evidence="1">Uncharacterized protein</fullName>
    </submittedName>
</protein>
<sequence>MKREAAKRDAPEKIGEMAGLLLIMARKEEAKNTEEAVQTEEKREIGKTKLVLEHEIKQIESPLTRRRMDSIGQAATGNALAVSVRTITSV</sequence>
<comment type="caution">
    <text evidence="1">The sequence shown here is derived from an EMBL/GenBank/DDBJ whole genome shotgun (WGS) entry which is preliminary data.</text>
</comment>
<gene>
    <name evidence="1" type="ORF">LCGC14_2774730</name>
</gene>
<proteinExistence type="predicted"/>
<organism evidence="1">
    <name type="scientific">marine sediment metagenome</name>
    <dbReference type="NCBI Taxonomy" id="412755"/>
    <lineage>
        <taxon>unclassified sequences</taxon>
        <taxon>metagenomes</taxon>
        <taxon>ecological metagenomes</taxon>
    </lineage>
</organism>
<reference evidence="1" key="1">
    <citation type="journal article" date="2015" name="Nature">
        <title>Complex archaea that bridge the gap between prokaryotes and eukaryotes.</title>
        <authorList>
            <person name="Spang A."/>
            <person name="Saw J.H."/>
            <person name="Jorgensen S.L."/>
            <person name="Zaremba-Niedzwiedzka K."/>
            <person name="Martijn J."/>
            <person name="Lind A.E."/>
            <person name="van Eijk R."/>
            <person name="Schleper C."/>
            <person name="Guy L."/>
            <person name="Ettema T.J."/>
        </authorList>
    </citation>
    <scope>NUCLEOTIDE SEQUENCE</scope>
</reference>
<dbReference type="EMBL" id="LAZR01051373">
    <property type="protein sequence ID" value="KKK85294.1"/>
    <property type="molecule type" value="Genomic_DNA"/>
</dbReference>
<evidence type="ECO:0000313" key="1">
    <source>
        <dbReference type="EMBL" id="KKK85294.1"/>
    </source>
</evidence>
<accession>A0A0F9B3R9</accession>